<name>A0A328YWF2_9BURK</name>
<gene>
    <name evidence="2" type="ORF">AX018_103135</name>
</gene>
<comment type="caution">
    <text evidence="2">The sequence shown here is derived from an EMBL/GenBank/DDBJ whole genome shotgun (WGS) entry which is preliminary data.</text>
</comment>
<dbReference type="Proteomes" id="UP000248856">
    <property type="component" value="Unassembled WGS sequence"/>
</dbReference>
<evidence type="ECO:0000313" key="2">
    <source>
        <dbReference type="EMBL" id="RAR78351.1"/>
    </source>
</evidence>
<dbReference type="AlphaFoldDB" id="A0A328YWF2"/>
<sequence>MELAPSRHAPGQEHGAIECFYFHSKHISVDDDMEPIRLQKPLKSPLPAPGRPRTGAGLAVYASGTAKPVSKVSRTSRRRRSRPAAR</sequence>
<reference evidence="2 3" key="1">
    <citation type="submission" date="2018-06" db="EMBL/GenBank/DDBJ databases">
        <title>Genomic Encyclopedia of Archaeal and Bacterial Type Strains, Phase II (KMG-II): from individual species to whole genera.</title>
        <authorList>
            <person name="Goeker M."/>
        </authorList>
    </citation>
    <scope>NUCLEOTIDE SEQUENCE [LARGE SCALE GENOMIC DNA]</scope>
    <source>
        <strain evidence="2 3">CFPB 3232</strain>
    </source>
</reference>
<keyword evidence="3" id="KW-1185">Reference proteome</keyword>
<proteinExistence type="predicted"/>
<feature type="region of interest" description="Disordered" evidence="1">
    <location>
        <begin position="41"/>
        <end position="86"/>
    </location>
</feature>
<protein>
    <submittedName>
        <fullName evidence="2">Uncharacterized protein</fullName>
    </submittedName>
</protein>
<organism evidence="2 3">
    <name type="scientific">Paracidovorax anthurii</name>
    <dbReference type="NCBI Taxonomy" id="78229"/>
    <lineage>
        <taxon>Bacteria</taxon>
        <taxon>Pseudomonadati</taxon>
        <taxon>Pseudomonadota</taxon>
        <taxon>Betaproteobacteria</taxon>
        <taxon>Burkholderiales</taxon>
        <taxon>Comamonadaceae</taxon>
        <taxon>Paracidovorax</taxon>
    </lineage>
</organism>
<dbReference type="EMBL" id="QLTA01000031">
    <property type="protein sequence ID" value="RAR78351.1"/>
    <property type="molecule type" value="Genomic_DNA"/>
</dbReference>
<feature type="compositionally biased region" description="Basic residues" evidence="1">
    <location>
        <begin position="74"/>
        <end position="86"/>
    </location>
</feature>
<evidence type="ECO:0000313" key="3">
    <source>
        <dbReference type="Proteomes" id="UP000248856"/>
    </source>
</evidence>
<accession>A0A328YWF2</accession>
<evidence type="ECO:0000256" key="1">
    <source>
        <dbReference type="SAM" id="MobiDB-lite"/>
    </source>
</evidence>